<organism evidence="7">
    <name type="scientific">Triticum aestivum</name>
    <name type="common">Wheat</name>
    <dbReference type="NCBI Taxonomy" id="4565"/>
    <lineage>
        <taxon>Eukaryota</taxon>
        <taxon>Viridiplantae</taxon>
        <taxon>Streptophyta</taxon>
        <taxon>Embryophyta</taxon>
        <taxon>Tracheophyta</taxon>
        <taxon>Spermatophyta</taxon>
        <taxon>Magnoliopsida</taxon>
        <taxon>Liliopsida</taxon>
        <taxon>Poales</taxon>
        <taxon>Poaceae</taxon>
        <taxon>BOP clade</taxon>
        <taxon>Pooideae</taxon>
        <taxon>Triticodae</taxon>
        <taxon>Triticeae</taxon>
        <taxon>Triticinae</taxon>
        <taxon>Triticum</taxon>
    </lineage>
</organism>
<reference evidence="7" key="1">
    <citation type="submission" date="2018-08" db="EMBL/GenBank/DDBJ databases">
        <authorList>
            <person name="Rossello M."/>
        </authorList>
    </citation>
    <scope>NUCLEOTIDE SEQUENCE [LARGE SCALE GENOMIC DNA]</scope>
    <source>
        <strain evidence="7">cv. Chinese Spring</strain>
    </source>
</reference>
<accession>A0A3B5YXT4</accession>
<dbReference type="OrthoDB" id="690928at2759"/>
<name>A0A3B5YXT4_WHEAT</name>
<keyword evidence="2 5" id="KW-0812">Transmembrane</keyword>
<keyword evidence="8" id="KW-1185">Reference proteome</keyword>
<evidence type="ECO:0000256" key="2">
    <source>
        <dbReference type="ARBA" id="ARBA00022692"/>
    </source>
</evidence>
<dbReference type="PANTHER" id="PTHR47681">
    <property type="entry name" value="PHOSPHATIDYLINOSITOL N-ACETYLGLUCOSAMINYLTRANSFERASE SUBUNIT P-RELATED"/>
    <property type="match status" value="1"/>
</dbReference>
<protein>
    <recommendedName>
        <fullName evidence="6">PIG-P domain-containing protein</fullName>
    </recommendedName>
</protein>
<dbReference type="EnsemblPlants" id="TraesCS1B02G226900.1">
    <property type="protein sequence ID" value="TraesCS1B02G226900.1"/>
    <property type="gene ID" value="TraesCS1B02G226900"/>
</dbReference>
<evidence type="ECO:0000256" key="1">
    <source>
        <dbReference type="ARBA" id="ARBA00004141"/>
    </source>
</evidence>
<dbReference type="AlphaFoldDB" id="A0A3B5YXT4"/>
<evidence type="ECO:0000256" key="5">
    <source>
        <dbReference type="SAM" id="Phobius"/>
    </source>
</evidence>
<feature type="transmembrane region" description="Helical" evidence="5">
    <location>
        <begin position="102"/>
        <end position="129"/>
    </location>
</feature>
<sequence>MVSAPAGARSSCSAGMNKADPAGGLSKWAVLLTRASSDPDPLFFQSPHSVSTNKPSHSEAYGFVGSIAASATALAYIAWAYAPEPWLCHIGATYYPNKRWAVAVPAFVAVAVPAFVAVAVAQGLVLYVASNFFLAPPPACFNTISDEHAREPASSSLRTGADQAIEPIADIRIDRMNNLMFGEQGFHSLPR</sequence>
<comment type="subcellular location">
    <subcellularLocation>
        <location evidence="1">Membrane</location>
        <topology evidence="1">Multi-pass membrane protein</topology>
    </subcellularLocation>
</comment>
<dbReference type="Proteomes" id="UP000019116">
    <property type="component" value="Chromosome 1B"/>
</dbReference>
<dbReference type="Gramene" id="TraesCS1B02G226900.1">
    <property type="protein sequence ID" value="TraesCS1B02G226900.1"/>
    <property type="gene ID" value="TraesCS1B02G226900"/>
</dbReference>
<dbReference type="GO" id="GO:0016020">
    <property type="term" value="C:membrane"/>
    <property type="evidence" value="ECO:0007669"/>
    <property type="project" value="UniProtKB-SubCell"/>
</dbReference>
<evidence type="ECO:0000313" key="7">
    <source>
        <dbReference type="EnsemblPlants" id="TraesCS1B02G226900.1"/>
    </source>
</evidence>
<dbReference type="InterPro" id="IPR013717">
    <property type="entry name" value="PIG-P"/>
</dbReference>
<evidence type="ECO:0000256" key="4">
    <source>
        <dbReference type="ARBA" id="ARBA00023136"/>
    </source>
</evidence>
<dbReference type="STRING" id="4565.A0A3B5YXT4"/>
<keyword evidence="3 5" id="KW-1133">Transmembrane helix</keyword>
<feature type="domain" description="PIG-P" evidence="6">
    <location>
        <begin position="58"/>
        <end position="181"/>
    </location>
</feature>
<proteinExistence type="predicted"/>
<reference evidence="7" key="2">
    <citation type="submission" date="2018-10" db="UniProtKB">
        <authorList>
            <consortium name="EnsemblPlants"/>
        </authorList>
    </citation>
    <scope>IDENTIFICATION</scope>
</reference>
<evidence type="ECO:0000313" key="8">
    <source>
        <dbReference type="Proteomes" id="UP000019116"/>
    </source>
</evidence>
<dbReference type="PANTHER" id="PTHR47681:SF4">
    <property type="entry name" value="PIG-P DOMAIN-CONTAINING PROTEIN"/>
    <property type="match status" value="1"/>
</dbReference>
<keyword evidence="4 5" id="KW-0472">Membrane</keyword>
<dbReference type="Gramene" id="TraesCS1B03G0654600.1">
    <property type="protein sequence ID" value="TraesCS1B03G0654600.1.CDS"/>
    <property type="gene ID" value="TraesCS1B03G0654600"/>
</dbReference>
<feature type="transmembrane region" description="Helical" evidence="5">
    <location>
        <begin position="60"/>
        <end position="82"/>
    </location>
</feature>
<dbReference type="Pfam" id="PF08510">
    <property type="entry name" value="PIG-P"/>
    <property type="match status" value="1"/>
</dbReference>
<evidence type="ECO:0000259" key="6">
    <source>
        <dbReference type="Pfam" id="PF08510"/>
    </source>
</evidence>
<evidence type="ECO:0000256" key="3">
    <source>
        <dbReference type="ARBA" id="ARBA00022989"/>
    </source>
</evidence>
<dbReference type="OMA" id="EPWLCHI"/>